<dbReference type="EMBL" id="JBHUEM010000046">
    <property type="protein sequence ID" value="MFD1738656.1"/>
    <property type="molecule type" value="Genomic_DNA"/>
</dbReference>
<dbReference type="Pfam" id="PF00293">
    <property type="entry name" value="NUDIX"/>
    <property type="match status" value="1"/>
</dbReference>
<dbReference type="GO" id="GO:0016787">
    <property type="term" value="F:hydrolase activity"/>
    <property type="evidence" value="ECO:0007669"/>
    <property type="project" value="UniProtKB-KW"/>
</dbReference>
<keyword evidence="2" id="KW-0378">Hydrolase</keyword>
<comment type="caution">
    <text evidence="2">The sequence shown here is derived from an EMBL/GenBank/DDBJ whole genome shotgun (WGS) entry which is preliminary data.</text>
</comment>
<gene>
    <name evidence="2" type="ORF">ACFSCX_19230</name>
</gene>
<feature type="domain" description="Nudix hydrolase" evidence="1">
    <location>
        <begin position="28"/>
        <end position="88"/>
    </location>
</feature>
<proteinExistence type="predicted"/>
<dbReference type="Proteomes" id="UP001597214">
    <property type="component" value="Unassembled WGS sequence"/>
</dbReference>
<protein>
    <submittedName>
        <fullName evidence="2">NUDIX hydrolase</fullName>
        <ecNumber evidence="2">3.6.-.-</ecNumber>
    </submittedName>
</protein>
<dbReference type="RefSeq" id="WP_377929870.1">
    <property type="nucleotide sequence ID" value="NZ_JBHUEM010000046.1"/>
</dbReference>
<dbReference type="InterPro" id="IPR000086">
    <property type="entry name" value="NUDIX_hydrolase_dom"/>
</dbReference>
<accession>A0ABW4LVX2</accession>
<evidence type="ECO:0000259" key="1">
    <source>
        <dbReference type="Pfam" id="PF00293"/>
    </source>
</evidence>
<dbReference type="InterPro" id="IPR015797">
    <property type="entry name" value="NUDIX_hydrolase-like_dom_sf"/>
</dbReference>
<dbReference type="CDD" id="cd02883">
    <property type="entry name" value="NUDIX_Hydrolase"/>
    <property type="match status" value="1"/>
</dbReference>
<dbReference type="SUPFAM" id="SSF55811">
    <property type="entry name" value="Nudix"/>
    <property type="match status" value="1"/>
</dbReference>
<keyword evidence="3" id="KW-1185">Reference proteome</keyword>
<sequence>MVVYIWYNLGGLILFGPYGDNQEQYKPPIECAKREVREEIGVFIHCLTELFQGEFKFWDTKRKGYFYFVDSVSGTQAINELEKFKGIRLIHNINVVNFSVEFIEITQQLVEYY</sequence>
<evidence type="ECO:0000313" key="2">
    <source>
        <dbReference type="EMBL" id="MFD1738656.1"/>
    </source>
</evidence>
<reference evidence="3" key="1">
    <citation type="journal article" date="2019" name="Int. J. Syst. Evol. Microbiol.">
        <title>The Global Catalogue of Microorganisms (GCM) 10K type strain sequencing project: providing services to taxonomists for standard genome sequencing and annotation.</title>
        <authorList>
            <consortium name="The Broad Institute Genomics Platform"/>
            <consortium name="The Broad Institute Genome Sequencing Center for Infectious Disease"/>
            <person name="Wu L."/>
            <person name="Ma J."/>
        </authorList>
    </citation>
    <scope>NUCLEOTIDE SEQUENCE [LARGE SCALE GENOMIC DNA]</scope>
    <source>
        <strain evidence="3">CCUG 49339</strain>
    </source>
</reference>
<evidence type="ECO:0000313" key="3">
    <source>
        <dbReference type="Proteomes" id="UP001597214"/>
    </source>
</evidence>
<dbReference type="EC" id="3.6.-.-" evidence="2"/>
<organism evidence="2 3">
    <name type="scientific">Bacillus salitolerans</name>
    <dbReference type="NCBI Taxonomy" id="1437434"/>
    <lineage>
        <taxon>Bacteria</taxon>
        <taxon>Bacillati</taxon>
        <taxon>Bacillota</taxon>
        <taxon>Bacilli</taxon>
        <taxon>Bacillales</taxon>
        <taxon>Bacillaceae</taxon>
        <taxon>Bacillus</taxon>
    </lineage>
</organism>
<name>A0ABW4LVX2_9BACI</name>
<dbReference type="Gene3D" id="3.90.79.10">
    <property type="entry name" value="Nucleoside Triphosphate Pyrophosphohydrolase"/>
    <property type="match status" value="1"/>
</dbReference>